<dbReference type="SUPFAM" id="SSF46785">
    <property type="entry name" value="Winged helix' DNA-binding domain"/>
    <property type="match status" value="1"/>
</dbReference>
<dbReference type="Gene3D" id="1.10.10.10">
    <property type="entry name" value="Winged helix-like DNA-binding domain superfamily/Winged helix DNA-binding domain"/>
    <property type="match status" value="1"/>
</dbReference>
<accession>A0A0B1Q560</accession>
<dbReference type="PANTHER" id="PTHR30432:SF1">
    <property type="entry name" value="DNA-BINDING TRANSCRIPTIONAL DUAL REGULATOR MODE"/>
    <property type="match status" value="1"/>
</dbReference>
<dbReference type="STRING" id="370622.LA66_13855"/>
<comment type="caution">
    <text evidence="1">The sequence shown here is derived from an EMBL/GenBank/DDBJ whole genome shotgun (WGS) entry which is preliminary data.</text>
</comment>
<gene>
    <name evidence="1" type="ORF">LA66_13855</name>
</gene>
<reference evidence="1 2" key="1">
    <citation type="submission" date="2014-09" db="EMBL/GenBank/DDBJ databases">
        <title>Isolation and characterization of Aurantimonas altamirensis ON-56566 from clinical sample following a dog bite.</title>
        <authorList>
            <person name="Eshaghi A."/>
            <person name="Li A."/>
            <person name="Shahinas D."/>
            <person name="Bahn P."/>
            <person name="Kus J.V."/>
            <person name="Patel S.N."/>
        </authorList>
    </citation>
    <scope>NUCLEOTIDE SEQUENCE [LARGE SCALE GENOMIC DNA]</scope>
    <source>
        <strain evidence="1 2">ON-56566</strain>
    </source>
</reference>
<sequence>MERFSLRIYFNGRSLGPGKVELLERIAEYGSIAAAGRSMGMSYKRAWMLVAEADELFGKPTVEKQHGGHQGGGARLSRLGEAIVREYRIAQALTEQAIAQPMRNIVDELNADKS</sequence>
<dbReference type="RefSeq" id="WP_039194120.1">
    <property type="nucleotide sequence ID" value="NZ_JRFJ01000003.1"/>
</dbReference>
<evidence type="ECO:0000313" key="1">
    <source>
        <dbReference type="EMBL" id="KHJ54516.1"/>
    </source>
</evidence>
<dbReference type="AlphaFoldDB" id="A0A0B1Q560"/>
<dbReference type="InterPro" id="IPR036390">
    <property type="entry name" value="WH_DNA-bd_sf"/>
</dbReference>
<dbReference type="OrthoDB" id="9800709at2"/>
<dbReference type="Proteomes" id="UP000030826">
    <property type="component" value="Unassembled WGS sequence"/>
</dbReference>
<dbReference type="PANTHER" id="PTHR30432">
    <property type="entry name" value="TRANSCRIPTIONAL REGULATOR MODE"/>
    <property type="match status" value="1"/>
</dbReference>
<dbReference type="EMBL" id="JRFJ01000003">
    <property type="protein sequence ID" value="KHJ54516.1"/>
    <property type="molecule type" value="Genomic_DNA"/>
</dbReference>
<proteinExistence type="predicted"/>
<organism evidence="1 2">
    <name type="scientific">Aureimonas altamirensis</name>
    <dbReference type="NCBI Taxonomy" id="370622"/>
    <lineage>
        <taxon>Bacteria</taxon>
        <taxon>Pseudomonadati</taxon>
        <taxon>Pseudomonadota</taxon>
        <taxon>Alphaproteobacteria</taxon>
        <taxon>Hyphomicrobiales</taxon>
        <taxon>Aurantimonadaceae</taxon>
        <taxon>Aureimonas</taxon>
    </lineage>
</organism>
<evidence type="ECO:0000313" key="2">
    <source>
        <dbReference type="Proteomes" id="UP000030826"/>
    </source>
</evidence>
<dbReference type="InterPro" id="IPR036388">
    <property type="entry name" value="WH-like_DNA-bd_sf"/>
</dbReference>
<protein>
    <recommendedName>
        <fullName evidence="3">LysR family transcriptional regulator</fullName>
    </recommendedName>
</protein>
<name>A0A0B1Q560_9HYPH</name>
<dbReference type="InterPro" id="IPR051815">
    <property type="entry name" value="Molybdate_resp_trans_reg"/>
</dbReference>
<evidence type="ECO:0008006" key="3">
    <source>
        <dbReference type="Google" id="ProtNLM"/>
    </source>
</evidence>